<organism evidence="3 4">
    <name type="scientific">Modestobacter versicolor</name>
    <dbReference type="NCBI Taxonomy" id="429133"/>
    <lineage>
        <taxon>Bacteria</taxon>
        <taxon>Bacillati</taxon>
        <taxon>Actinomycetota</taxon>
        <taxon>Actinomycetes</taxon>
        <taxon>Geodermatophilales</taxon>
        <taxon>Geodermatophilaceae</taxon>
        <taxon>Modestobacter</taxon>
    </lineage>
</organism>
<dbReference type="EMBL" id="QKNV01000100">
    <property type="protein sequence ID" value="PZA21274.1"/>
    <property type="molecule type" value="Genomic_DNA"/>
</dbReference>
<name>A0A323V936_9ACTN</name>
<comment type="caution">
    <text evidence="3">The sequence shown here is derived from an EMBL/GenBank/DDBJ whole genome shotgun (WGS) entry which is preliminary data.</text>
</comment>
<evidence type="ECO:0000313" key="3">
    <source>
        <dbReference type="EMBL" id="PZA21274.1"/>
    </source>
</evidence>
<evidence type="ECO:0000313" key="4">
    <source>
        <dbReference type="Proteomes" id="UP000247602"/>
    </source>
</evidence>
<proteinExistence type="predicted"/>
<keyword evidence="1" id="KW-1133">Transmembrane helix</keyword>
<keyword evidence="4" id="KW-1185">Reference proteome</keyword>
<keyword evidence="1" id="KW-0812">Transmembrane</keyword>
<dbReference type="AlphaFoldDB" id="A0A323V936"/>
<feature type="transmembrane region" description="Helical" evidence="1">
    <location>
        <begin position="112"/>
        <end position="132"/>
    </location>
</feature>
<sequence length="140" mass="14441">MDSLALRPAPPVRSHRPRVSLWLLRVALTAQLVTAVTLPVLAGLFLGGDVDAVVWHGIAGGLLVLLGVTTAVVAGAYVLGGRGRWWVLPVAVLAAAAEVVQLTFGYAGTLSVHVPLGAGVVTAVVVLTGWAWSPAARRAR</sequence>
<dbReference type="EMBL" id="JACIBU010000001">
    <property type="protein sequence ID" value="MBB3676444.1"/>
    <property type="molecule type" value="Genomic_DNA"/>
</dbReference>
<protein>
    <recommendedName>
        <fullName evidence="6">Integral membrane protein</fullName>
    </recommendedName>
</protein>
<feature type="transmembrane region" description="Helical" evidence="1">
    <location>
        <begin position="53"/>
        <end position="79"/>
    </location>
</feature>
<evidence type="ECO:0000313" key="2">
    <source>
        <dbReference type="EMBL" id="MBB3676444.1"/>
    </source>
</evidence>
<keyword evidence="1" id="KW-0472">Membrane</keyword>
<dbReference type="Proteomes" id="UP000247602">
    <property type="component" value="Unassembled WGS sequence"/>
</dbReference>
<evidence type="ECO:0000313" key="5">
    <source>
        <dbReference type="Proteomes" id="UP000580718"/>
    </source>
</evidence>
<dbReference type="OrthoDB" id="3823611at2"/>
<evidence type="ECO:0000256" key="1">
    <source>
        <dbReference type="SAM" id="Phobius"/>
    </source>
</evidence>
<dbReference type="Proteomes" id="UP000580718">
    <property type="component" value="Unassembled WGS sequence"/>
</dbReference>
<gene>
    <name evidence="3" type="ORF">DMO24_11100</name>
    <name evidence="2" type="ORF">FHX36_002179</name>
</gene>
<feature type="transmembrane region" description="Helical" evidence="1">
    <location>
        <begin position="21"/>
        <end position="47"/>
    </location>
</feature>
<reference evidence="3 4" key="1">
    <citation type="submission" date="2018-06" db="EMBL/GenBank/DDBJ databases">
        <title>Draft genome sequence of Modestobacter versicolor CP153-2.</title>
        <authorList>
            <person name="Gundlapally S.R."/>
        </authorList>
    </citation>
    <scope>NUCLEOTIDE SEQUENCE [LARGE SCALE GENOMIC DNA]</scope>
    <source>
        <strain evidence="3 4">CP153-2</strain>
    </source>
</reference>
<accession>A0A323V936</accession>
<reference evidence="2 5" key="2">
    <citation type="submission" date="2020-08" db="EMBL/GenBank/DDBJ databases">
        <title>Sequencing the genomes of 1000 actinobacteria strains.</title>
        <authorList>
            <person name="Klenk H.-P."/>
        </authorList>
    </citation>
    <scope>NUCLEOTIDE SEQUENCE [LARGE SCALE GENOMIC DNA]</scope>
    <source>
        <strain evidence="2 5">DSM 16678</strain>
    </source>
</reference>
<dbReference type="RefSeq" id="WP_110552342.1">
    <property type="nucleotide sequence ID" value="NZ_JACIBU010000001.1"/>
</dbReference>
<evidence type="ECO:0008006" key="6">
    <source>
        <dbReference type="Google" id="ProtNLM"/>
    </source>
</evidence>
<feature type="transmembrane region" description="Helical" evidence="1">
    <location>
        <begin position="86"/>
        <end position="106"/>
    </location>
</feature>